<protein>
    <submittedName>
        <fullName evidence="1">2'-5' RNA ligase family protein</fullName>
    </submittedName>
</protein>
<dbReference type="Pfam" id="PF13563">
    <property type="entry name" value="2_5_RNA_ligase2"/>
    <property type="match status" value="1"/>
</dbReference>
<sequence>MNNQQSLFFIALLPPQEIQDYANEIKQYFADTYNSQHAQKSPPHITLQPPFEWQLDQVSVLKECLKNFAETRISVPIRLKGFGAFIPRVIYINVLKTPELLAIQSELMAYLEASLGIVHQVSKNRPFSPHMTVAFKDLTRQNFQKSWPEFEHREFEFEFTAAELTLLIHDGRRWNVSEYFSLNSKQT</sequence>
<dbReference type="GO" id="GO:0016874">
    <property type="term" value="F:ligase activity"/>
    <property type="evidence" value="ECO:0007669"/>
    <property type="project" value="UniProtKB-KW"/>
</dbReference>
<name>A0A6B3N6H4_9CYAN</name>
<comment type="caution">
    <text evidence="1">The sequence shown here is derived from an EMBL/GenBank/DDBJ whole genome shotgun (WGS) entry which is preliminary data.</text>
</comment>
<dbReference type="Gene3D" id="3.90.1140.10">
    <property type="entry name" value="Cyclic phosphodiesterase"/>
    <property type="match status" value="1"/>
</dbReference>
<proteinExistence type="predicted"/>
<dbReference type="InterPro" id="IPR009097">
    <property type="entry name" value="Cyclic_Pdiesterase"/>
</dbReference>
<dbReference type="InterPro" id="IPR050580">
    <property type="entry name" value="2H_phosphoesterase_YjcG-like"/>
</dbReference>
<dbReference type="EMBL" id="JAAHFQ010000007">
    <property type="protein sequence ID" value="NER26222.1"/>
    <property type="molecule type" value="Genomic_DNA"/>
</dbReference>
<dbReference type="SUPFAM" id="SSF55144">
    <property type="entry name" value="LigT-like"/>
    <property type="match status" value="1"/>
</dbReference>
<organism evidence="1">
    <name type="scientific">Symploca sp. SIO1C4</name>
    <dbReference type="NCBI Taxonomy" id="2607765"/>
    <lineage>
        <taxon>Bacteria</taxon>
        <taxon>Bacillati</taxon>
        <taxon>Cyanobacteriota</taxon>
        <taxon>Cyanophyceae</taxon>
        <taxon>Coleofasciculales</taxon>
        <taxon>Coleofasciculaceae</taxon>
        <taxon>Symploca</taxon>
    </lineage>
</organism>
<dbReference type="AlphaFoldDB" id="A0A6B3N6H4"/>
<evidence type="ECO:0000313" key="1">
    <source>
        <dbReference type="EMBL" id="NER26222.1"/>
    </source>
</evidence>
<accession>A0A6B3N6H4</accession>
<dbReference type="PANTHER" id="PTHR40037:SF1">
    <property type="entry name" value="PHOSPHOESTERASE SAOUHSC_00951-RELATED"/>
    <property type="match status" value="1"/>
</dbReference>
<keyword evidence="1" id="KW-0436">Ligase</keyword>
<dbReference type="PANTHER" id="PTHR40037">
    <property type="entry name" value="PHOSPHOESTERASE YJCG-RELATED"/>
    <property type="match status" value="1"/>
</dbReference>
<reference evidence="1" key="1">
    <citation type="submission" date="2019-11" db="EMBL/GenBank/DDBJ databases">
        <title>Genomic insights into an expanded diversity of filamentous marine cyanobacteria reveals the extraordinary biosynthetic potential of Moorea and Okeania.</title>
        <authorList>
            <person name="Ferreira Leao T."/>
            <person name="Wang M."/>
            <person name="Moss N."/>
            <person name="Da Silva R."/>
            <person name="Sanders J."/>
            <person name="Nurk S."/>
            <person name="Gurevich A."/>
            <person name="Humphrey G."/>
            <person name="Reher R."/>
            <person name="Zhu Q."/>
            <person name="Belda-Ferre P."/>
            <person name="Glukhov E."/>
            <person name="Rex R."/>
            <person name="Dorrestein P.C."/>
            <person name="Knight R."/>
            <person name="Pevzner P."/>
            <person name="Gerwick W.H."/>
            <person name="Gerwick L."/>
        </authorList>
    </citation>
    <scope>NUCLEOTIDE SEQUENCE</scope>
    <source>
        <strain evidence="1">SIO1C4</strain>
    </source>
</reference>
<gene>
    <name evidence="1" type="ORF">F6J89_00755</name>
</gene>